<dbReference type="KEGG" id="apb:SAR116_2111"/>
<dbReference type="AlphaFoldDB" id="D5BNG1"/>
<dbReference type="GO" id="GO:0005886">
    <property type="term" value="C:plasma membrane"/>
    <property type="evidence" value="ECO:0007669"/>
    <property type="project" value="UniProtKB-SubCell"/>
</dbReference>
<comment type="subcellular location">
    <subcellularLocation>
        <location evidence="5">Cell membrane</location>
        <topology evidence="5">Multi-pass membrane protein</topology>
    </subcellularLocation>
    <subcellularLocation>
        <location evidence="1">Membrane</location>
        <topology evidence="1">Multi-pass membrane protein</topology>
    </subcellularLocation>
</comment>
<feature type="transmembrane region" description="Helical" evidence="5">
    <location>
        <begin position="174"/>
        <end position="195"/>
    </location>
</feature>
<dbReference type="PANTHER" id="PTHR43701">
    <property type="entry name" value="MEMBRANE TRANSPORTER PROTEIN MJ0441-RELATED"/>
    <property type="match status" value="1"/>
</dbReference>
<feature type="transmembrane region" description="Helical" evidence="5">
    <location>
        <begin position="142"/>
        <end position="167"/>
    </location>
</feature>
<keyword evidence="2 5" id="KW-0812">Transmembrane</keyword>
<accession>D5BNG1</accession>
<feature type="transmembrane region" description="Helical" evidence="5">
    <location>
        <begin position="201"/>
        <end position="221"/>
    </location>
</feature>
<name>D5BNG1_PUNMI</name>
<evidence type="ECO:0000256" key="4">
    <source>
        <dbReference type="ARBA" id="ARBA00023136"/>
    </source>
</evidence>
<dbReference type="OrthoDB" id="8019530at2"/>
<keyword evidence="5" id="KW-1003">Cell membrane</keyword>
<gene>
    <name evidence="6" type="ordered locus">SAR116_2111</name>
</gene>
<reference evidence="6 7" key="1">
    <citation type="journal article" date="2010" name="J. Bacteriol.">
        <title>Complete genome sequence of "Candidatus Puniceispirillum marinum" IMCC1322, a representative of the SAR116 clade in the Alphaproteobacteria.</title>
        <authorList>
            <person name="Oh H.M."/>
            <person name="Kwon K.K."/>
            <person name="Kang I."/>
            <person name="Kang S.G."/>
            <person name="Lee J.H."/>
            <person name="Kim S.J."/>
            <person name="Cho J.C."/>
        </authorList>
    </citation>
    <scope>NUCLEOTIDE SEQUENCE [LARGE SCALE GENOMIC DNA]</scope>
    <source>
        <strain evidence="6 7">IMCC1322</strain>
    </source>
</reference>
<dbReference type="HOGENOM" id="CLU_045498_9_0_5"/>
<organism evidence="6 7">
    <name type="scientific">Puniceispirillum marinum (strain IMCC1322)</name>
    <dbReference type="NCBI Taxonomy" id="488538"/>
    <lineage>
        <taxon>Bacteria</taxon>
        <taxon>Pseudomonadati</taxon>
        <taxon>Pseudomonadota</taxon>
        <taxon>Alphaproteobacteria</taxon>
        <taxon>Candidatus Puniceispirillales</taxon>
        <taxon>Candidatus Puniceispirillaceae</taxon>
        <taxon>Candidatus Puniceispirillum</taxon>
    </lineage>
</organism>
<evidence type="ECO:0000313" key="6">
    <source>
        <dbReference type="EMBL" id="ADE40354.1"/>
    </source>
</evidence>
<keyword evidence="3 5" id="KW-1133">Transmembrane helix</keyword>
<evidence type="ECO:0000256" key="3">
    <source>
        <dbReference type="ARBA" id="ARBA00022989"/>
    </source>
</evidence>
<dbReference type="Pfam" id="PF01925">
    <property type="entry name" value="TauE"/>
    <property type="match status" value="1"/>
</dbReference>
<dbReference type="InterPro" id="IPR002781">
    <property type="entry name" value="TM_pro_TauE-like"/>
</dbReference>
<dbReference type="EMBL" id="CP001751">
    <property type="protein sequence ID" value="ADE40354.1"/>
    <property type="molecule type" value="Genomic_DNA"/>
</dbReference>
<evidence type="ECO:0000313" key="7">
    <source>
        <dbReference type="Proteomes" id="UP000007460"/>
    </source>
</evidence>
<comment type="similarity">
    <text evidence="5">Belongs to the 4-toluene sulfonate uptake permease (TSUP) (TC 2.A.102) family.</text>
</comment>
<dbReference type="STRING" id="488538.SAR116_2111"/>
<sequence>MELEATLLAAFTMYLGCGFLAGALIGCIGIGGVVLVPLLVYFGGVDIKLAISAAMFAYIVSGLVGTYIYAQSKSIQWSMALILFIGAAPGALLGSWLVAVIDGDFLKALIGVLAILSGVQTLRGGVKTDHGDTPSLGATPLIGIGAITGVLSSLTGTGGPLVLVPLLMWLRLPILLAIGLSQAIQLPIATFATAANLMAGNFSWVIAISLAMGISTGSLIGAKVAHRLPTATLKIIVAVVLTLVGGFLFIDVLGLGV</sequence>
<evidence type="ECO:0000256" key="1">
    <source>
        <dbReference type="ARBA" id="ARBA00004141"/>
    </source>
</evidence>
<evidence type="ECO:0000256" key="2">
    <source>
        <dbReference type="ARBA" id="ARBA00022692"/>
    </source>
</evidence>
<feature type="transmembrane region" description="Helical" evidence="5">
    <location>
        <begin position="12"/>
        <end position="42"/>
    </location>
</feature>
<feature type="transmembrane region" description="Helical" evidence="5">
    <location>
        <begin position="75"/>
        <end position="98"/>
    </location>
</feature>
<keyword evidence="4 5" id="KW-0472">Membrane</keyword>
<protein>
    <recommendedName>
        <fullName evidence="5">Probable membrane transporter protein</fullName>
    </recommendedName>
</protein>
<dbReference type="RefSeq" id="WP_013046981.1">
    <property type="nucleotide sequence ID" value="NC_014010.1"/>
</dbReference>
<proteinExistence type="inferred from homology"/>
<feature type="transmembrane region" description="Helical" evidence="5">
    <location>
        <begin position="233"/>
        <end position="255"/>
    </location>
</feature>
<dbReference type="PANTHER" id="PTHR43701:SF5">
    <property type="entry name" value="MEMBRANE TRANSPORTER PROTEIN-RELATED"/>
    <property type="match status" value="1"/>
</dbReference>
<dbReference type="Proteomes" id="UP000007460">
    <property type="component" value="Chromosome"/>
</dbReference>
<evidence type="ECO:0000256" key="5">
    <source>
        <dbReference type="RuleBase" id="RU363041"/>
    </source>
</evidence>
<keyword evidence="7" id="KW-1185">Reference proteome</keyword>
<dbReference type="InterPro" id="IPR051598">
    <property type="entry name" value="TSUP/Inactive_protease-like"/>
</dbReference>
<feature type="transmembrane region" description="Helical" evidence="5">
    <location>
        <begin position="49"/>
        <end position="69"/>
    </location>
</feature>
<feature type="transmembrane region" description="Helical" evidence="5">
    <location>
        <begin position="105"/>
        <end position="122"/>
    </location>
</feature>
<dbReference type="eggNOG" id="COG0730">
    <property type="taxonomic scope" value="Bacteria"/>
</dbReference>